<keyword evidence="2 4" id="KW-0862">Zinc</keyword>
<dbReference type="InterPro" id="IPR001781">
    <property type="entry name" value="Znf_LIM"/>
</dbReference>
<accession>A0A9D4N4R2</accession>
<dbReference type="GO" id="GO:0046872">
    <property type="term" value="F:metal ion binding"/>
    <property type="evidence" value="ECO:0007669"/>
    <property type="project" value="UniProtKB-KW"/>
</dbReference>
<dbReference type="Proteomes" id="UP000828390">
    <property type="component" value="Unassembled WGS sequence"/>
</dbReference>
<organism evidence="6 7">
    <name type="scientific">Dreissena polymorpha</name>
    <name type="common">Zebra mussel</name>
    <name type="synonym">Mytilus polymorpha</name>
    <dbReference type="NCBI Taxonomy" id="45954"/>
    <lineage>
        <taxon>Eukaryota</taxon>
        <taxon>Metazoa</taxon>
        <taxon>Spiralia</taxon>
        <taxon>Lophotrochozoa</taxon>
        <taxon>Mollusca</taxon>
        <taxon>Bivalvia</taxon>
        <taxon>Autobranchia</taxon>
        <taxon>Heteroconchia</taxon>
        <taxon>Euheterodonta</taxon>
        <taxon>Imparidentia</taxon>
        <taxon>Neoheterodontei</taxon>
        <taxon>Myida</taxon>
        <taxon>Dreissenoidea</taxon>
        <taxon>Dreissenidae</taxon>
        <taxon>Dreissena</taxon>
    </lineage>
</organism>
<keyword evidence="1 4" id="KW-0479">Metal-binding</keyword>
<dbReference type="PROSITE" id="PS50023">
    <property type="entry name" value="LIM_DOMAIN_2"/>
    <property type="match status" value="1"/>
</dbReference>
<feature type="domain" description="LIM zinc-binding" evidence="5">
    <location>
        <begin position="22"/>
        <end position="82"/>
    </location>
</feature>
<protein>
    <recommendedName>
        <fullName evidence="5">LIM zinc-binding domain-containing protein</fullName>
    </recommendedName>
</protein>
<dbReference type="SMART" id="SM00132">
    <property type="entry name" value="LIM"/>
    <property type="match status" value="1"/>
</dbReference>
<evidence type="ECO:0000313" key="7">
    <source>
        <dbReference type="Proteomes" id="UP000828390"/>
    </source>
</evidence>
<dbReference type="Gene3D" id="2.10.110.10">
    <property type="entry name" value="Cysteine Rich Protein"/>
    <property type="match status" value="1"/>
</dbReference>
<evidence type="ECO:0000256" key="1">
    <source>
        <dbReference type="ARBA" id="ARBA00022723"/>
    </source>
</evidence>
<keyword evidence="7" id="KW-1185">Reference proteome</keyword>
<dbReference type="EMBL" id="JAIWYP010000001">
    <property type="protein sequence ID" value="KAH3887991.1"/>
    <property type="molecule type" value="Genomic_DNA"/>
</dbReference>
<evidence type="ECO:0000256" key="2">
    <source>
        <dbReference type="ARBA" id="ARBA00022833"/>
    </source>
</evidence>
<gene>
    <name evidence="6" type="ORF">DPMN_012012</name>
</gene>
<reference evidence="6" key="2">
    <citation type="submission" date="2020-11" db="EMBL/GenBank/DDBJ databases">
        <authorList>
            <person name="McCartney M.A."/>
            <person name="Auch B."/>
            <person name="Kono T."/>
            <person name="Mallez S."/>
            <person name="Becker A."/>
            <person name="Gohl D.M."/>
            <person name="Silverstein K.A.T."/>
            <person name="Koren S."/>
            <person name="Bechman K.B."/>
            <person name="Herman A."/>
            <person name="Abrahante J.E."/>
            <person name="Garbe J."/>
        </authorList>
    </citation>
    <scope>NUCLEOTIDE SEQUENCE</scope>
    <source>
        <strain evidence="6">Duluth1</strain>
        <tissue evidence="6">Whole animal</tissue>
    </source>
</reference>
<dbReference type="PANTHER" id="PTHR24206">
    <property type="entry name" value="OS06G0237300 PROTEIN"/>
    <property type="match status" value="1"/>
</dbReference>
<evidence type="ECO:0000313" key="6">
    <source>
        <dbReference type="EMBL" id="KAH3887991.1"/>
    </source>
</evidence>
<dbReference type="PROSITE" id="PS00478">
    <property type="entry name" value="LIM_DOMAIN_1"/>
    <property type="match status" value="1"/>
</dbReference>
<dbReference type="Pfam" id="PF00412">
    <property type="entry name" value="LIM"/>
    <property type="match status" value="1"/>
</dbReference>
<evidence type="ECO:0000256" key="4">
    <source>
        <dbReference type="PROSITE-ProRule" id="PRU00125"/>
    </source>
</evidence>
<keyword evidence="3 4" id="KW-0440">LIM domain</keyword>
<comment type="caution">
    <text evidence="6">The sequence shown here is derived from an EMBL/GenBank/DDBJ whole genome shotgun (WGS) entry which is preliminary data.</text>
</comment>
<dbReference type="AlphaFoldDB" id="A0A9D4N4R2"/>
<proteinExistence type="predicted"/>
<reference evidence="6" key="1">
    <citation type="journal article" date="2019" name="bioRxiv">
        <title>The Genome of the Zebra Mussel, Dreissena polymorpha: A Resource for Invasive Species Research.</title>
        <authorList>
            <person name="McCartney M.A."/>
            <person name="Auch B."/>
            <person name="Kono T."/>
            <person name="Mallez S."/>
            <person name="Zhang Y."/>
            <person name="Obille A."/>
            <person name="Becker A."/>
            <person name="Abrahante J.E."/>
            <person name="Garbe J."/>
            <person name="Badalamenti J.P."/>
            <person name="Herman A."/>
            <person name="Mangelson H."/>
            <person name="Liachko I."/>
            <person name="Sullivan S."/>
            <person name="Sone E.D."/>
            <person name="Koren S."/>
            <person name="Silverstein K.A.T."/>
            <person name="Beckman K.B."/>
            <person name="Gohl D.M."/>
        </authorList>
    </citation>
    <scope>NUCLEOTIDE SEQUENCE</scope>
    <source>
        <strain evidence="6">Duluth1</strain>
        <tissue evidence="6">Whole animal</tissue>
    </source>
</reference>
<dbReference type="SUPFAM" id="SSF57716">
    <property type="entry name" value="Glucocorticoid receptor-like (DNA-binding domain)"/>
    <property type="match status" value="2"/>
</dbReference>
<name>A0A9D4N4R2_DREPO</name>
<dbReference type="FunFam" id="2.10.110.10:FF:000002">
    <property type="entry name" value="LIM domain and actin-binding 1"/>
    <property type="match status" value="1"/>
</dbReference>
<sequence length="109" mass="12658">MEEDAVSTSNEDKTMFRVAQTEKCSACEKTVYAMEKLEMNGLVYHKNCFKCSHCSSRLTPKTFSMNEGVIYCVNHFKQLFARKGNYDEGFGRQQYKKVWEEKKKEDASA</sequence>
<evidence type="ECO:0000259" key="5">
    <source>
        <dbReference type="PROSITE" id="PS50023"/>
    </source>
</evidence>
<evidence type="ECO:0000256" key="3">
    <source>
        <dbReference type="ARBA" id="ARBA00023038"/>
    </source>
</evidence>